<evidence type="ECO:0000313" key="3">
    <source>
        <dbReference type="EMBL" id="KNE60125.1"/>
    </source>
</evidence>
<organism evidence="3 4">
    <name type="scientific">Allomyces macrogynus (strain ATCC 38327)</name>
    <name type="common">Allomyces javanicus var. macrogynus</name>
    <dbReference type="NCBI Taxonomy" id="578462"/>
    <lineage>
        <taxon>Eukaryota</taxon>
        <taxon>Fungi</taxon>
        <taxon>Fungi incertae sedis</taxon>
        <taxon>Blastocladiomycota</taxon>
        <taxon>Blastocladiomycetes</taxon>
        <taxon>Blastocladiales</taxon>
        <taxon>Blastocladiaceae</taxon>
        <taxon>Allomyces</taxon>
    </lineage>
</organism>
<feature type="compositionally biased region" description="Basic and acidic residues" evidence="1">
    <location>
        <begin position="46"/>
        <end position="62"/>
    </location>
</feature>
<name>A0A0L0SCL0_ALLM3</name>
<feature type="compositionally biased region" description="Basic and acidic residues" evidence="1">
    <location>
        <begin position="1"/>
        <end position="17"/>
    </location>
</feature>
<feature type="compositionally biased region" description="Low complexity" evidence="1">
    <location>
        <begin position="268"/>
        <end position="283"/>
    </location>
</feature>
<evidence type="ECO:0000259" key="2">
    <source>
        <dbReference type="Pfam" id="PF15377"/>
    </source>
</evidence>
<feature type="region of interest" description="Disordered" evidence="1">
    <location>
        <begin position="211"/>
        <end position="300"/>
    </location>
</feature>
<gene>
    <name evidence="3" type="ORF">AMAG_05548</name>
</gene>
<dbReference type="OrthoDB" id="10641983at2759"/>
<dbReference type="EMBL" id="GG745335">
    <property type="protein sequence ID" value="KNE60125.1"/>
    <property type="molecule type" value="Genomic_DNA"/>
</dbReference>
<dbReference type="Proteomes" id="UP000054350">
    <property type="component" value="Unassembled WGS sequence"/>
</dbReference>
<keyword evidence="4" id="KW-1185">Reference proteome</keyword>
<feature type="compositionally biased region" description="Basic and acidic residues" evidence="1">
    <location>
        <begin position="81"/>
        <end position="100"/>
    </location>
</feature>
<reference evidence="3 4" key="1">
    <citation type="submission" date="2009-11" db="EMBL/GenBank/DDBJ databases">
        <title>Annotation of Allomyces macrogynus ATCC 38327.</title>
        <authorList>
            <consortium name="The Broad Institute Genome Sequencing Platform"/>
            <person name="Russ C."/>
            <person name="Cuomo C."/>
            <person name="Burger G."/>
            <person name="Gray M.W."/>
            <person name="Holland P.W.H."/>
            <person name="King N."/>
            <person name="Lang F.B.F."/>
            <person name="Roger A.J."/>
            <person name="Ruiz-Trillo I."/>
            <person name="Young S.K."/>
            <person name="Zeng Q."/>
            <person name="Gargeya S."/>
            <person name="Fitzgerald M."/>
            <person name="Haas B."/>
            <person name="Abouelleil A."/>
            <person name="Alvarado L."/>
            <person name="Arachchi H.M."/>
            <person name="Berlin A."/>
            <person name="Chapman S.B."/>
            <person name="Gearin G."/>
            <person name="Goldberg J."/>
            <person name="Griggs A."/>
            <person name="Gujja S."/>
            <person name="Hansen M."/>
            <person name="Heiman D."/>
            <person name="Howarth C."/>
            <person name="Larimer J."/>
            <person name="Lui A."/>
            <person name="MacDonald P.J.P."/>
            <person name="McCowen C."/>
            <person name="Montmayeur A."/>
            <person name="Murphy C."/>
            <person name="Neiman D."/>
            <person name="Pearson M."/>
            <person name="Priest M."/>
            <person name="Roberts A."/>
            <person name="Saif S."/>
            <person name="Shea T."/>
            <person name="Sisk P."/>
            <person name="Stolte C."/>
            <person name="Sykes S."/>
            <person name="Wortman J."/>
            <person name="Nusbaum C."/>
            <person name="Birren B."/>
        </authorList>
    </citation>
    <scope>NUCLEOTIDE SEQUENCE [LARGE SCALE GENOMIC DNA]</scope>
    <source>
        <strain evidence="3 4">ATCC 38327</strain>
    </source>
</reference>
<reference evidence="4" key="2">
    <citation type="submission" date="2009-11" db="EMBL/GenBank/DDBJ databases">
        <title>The Genome Sequence of Allomyces macrogynus strain ATCC 38327.</title>
        <authorList>
            <consortium name="The Broad Institute Genome Sequencing Platform"/>
            <person name="Russ C."/>
            <person name="Cuomo C."/>
            <person name="Shea T."/>
            <person name="Young S.K."/>
            <person name="Zeng Q."/>
            <person name="Koehrsen M."/>
            <person name="Haas B."/>
            <person name="Borodovsky M."/>
            <person name="Guigo R."/>
            <person name="Alvarado L."/>
            <person name="Berlin A."/>
            <person name="Borenstein D."/>
            <person name="Chen Z."/>
            <person name="Engels R."/>
            <person name="Freedman E."/>
            <person name="Gellesch M."/>
            <person name="Goldberg J."/>
            <person name="Griggs A."/>
            <person name="Gujja S."/>
            <person name="Heiman D."/>
            <person name="Hepburn T."/>
            <person name="Howarth C."/>
            <person name="Jen D."/>
            <person name="Larson L."/>
            <person name="Lewis B."/>
            <person name="Mehta T."/>
            <person name="Park D."/>
            <person name="Pearson M."/>
            <person name="Roberts A."/>
            <person name="Saif S."/>
            <person name="Shenoy N."/>
            <person name="Sisk P."/>
            <person name="Stolte C."/>
            <person name="Sykes S."/>
            <person name="Walk T."/>
            <person name="White J."/>
            <person name="Yandava C."/>
            <person name="Burger G."/>
            <person name="Gray M.W."/>
            <person name="Holland P.W.H."/>
            <person name="King N."/>
            <person name="Lang F.B.F."/>
            <person name="Roger A.J."/>
            <person name="Ruiz-Trillo I."/>
            <person name="Lander E."/>
            <person name="Nusbaum C."/>
        </authorList>
    </citation>
    <scope>NUCLEOTIDE SEQUENCE [LARGE SCALE GENOMIC DNA]</scope>
    <source>
        <strain evidence="4">ATCC 38327</strain>
    </source>
</reference>
<dbReference type="AlphaFoldDB" id="A0A0L0SCL0"/>
<dbReference type="Pfam" id="PF15377">
    <property type="entry name" value="DUF4604"/>
    <property type="match status" value="1"/>
</dbReference>
<evidence type="ECO:0000256" key="1">
    <source>
        <dbReference type="SAM" id="MobiDB-lite"/>
    </source>
</evidence>
<accession>A0A0L0SCL0</accession>
<feature type="region of interest" description="Disordered" evidence="1">
    <location>
        <begin position="1"/>
        <end position="191"/>
    </location>
</feature>
<sequence>MSNSSQHDRYNASRRSEPSFGPSTRPDNDDTDEFGRHRDRRGQAPPDDRDRDRDRPSYRSRYDQQGARSSGRGGRSSGGRRRIEDWHSGEPERDNARDPLPEQPRPPGGSDDEGPAGAGEAGPAPKMGSYKMRQSLQFQKRTPAFLQRMMQGVGDARPTPTPRRAVAGESELDDDGPTIVWGDEGADANPPQLTESELAKLKILHPGAKLAEELTPAMAPEEPAEPVEPEPPAVDEKSGKLLFRRPARSSDAPSTGSAPAKKSSVQIGKASSAKASSKARPAKGGSGGKPKSGHLLSFDE</sequence>
<feature type="domain" description="DUF4604" evidence="2">
    <location>
        <begin position="135"/>
        <end position="300"/>
    </location>
</feature>
<dbReference type="InterPro" id="IPR027911">
    <property type="entry name" value="DUF4604"/>
</dbReference>
<protein>
    <recommendedName>
        <fullName evidence="2">DUF4604 domain-containing protein</fullName>
    </recommendedName>
</protein>
<proteinExistence type="predicted"/>
<evidence type="ECO:0000313" key="4">
    <source>
        <dbReference type="Proteomes" id="UP000054350"/>
    </source>
</evidence>
<dbReference type="VEuPathDB" id="FungiDB:AMAG_05548"/>